<accession>A0A1M5PFR3</accession>
<reference evidence="2" key="1">
    <citation type="submission" date="2016-11" db="EMBL/GenBank/DDBJ databases">
        <authorList>
            <person name="Varghese N."/>
            <person name="Submissions S."/>
        </authorList>
    </citation>
    <scope>NUCLEOTIDE SEQUENCE [LARGE SCALE GENOMIC DNA]</scope>
    <source>
        <strain evidence="2">YR203</strain>
    </source>
</reference>
<dbReference type="RefSeq" id="WP_262484385.1">
    <property type="nucleotide sequence ID" value="NZ_FQVE01000010.1"/>
</dbReference>
<dbReference type="EMBL" id="FQVE01000010">
    <property type="protein sequence ID" value="SHH00561.1"/>
    <property type="molecule type" value="Genomic_DNA"/>
</dbReference>
<dbReference type="AlphaFoldDB" id="A0A1M5PFR3"/>
<gene>
    <name evidence="1" type="ORF">SAMN02787073_0073</name>
</gene>
<sequence length="44" mass="5089">MEGKKMFNYETAENRDPKKGKDIQETLVKILQVIIGLIMAILHM</sequence>
<evidence type="ECO:0000313" key="2">
    <source>
        <dbReference type="Proteomes" id="UP000184108"/>
    </source>
</evidence>
<evidence type="ECO:0000313" key="1">
    <source>
        <dbReference type="EMBL" id="SHH00561.1"/>
    </source>
</evidence>
<dbReference type="Proteomes" id="UP000184108">
    <property type="component" value="Unassembled WGS sequence"/>
</dbReference>
<protein>
    <submittedName>
        <fullName evidence="1">Uncharacterized protein</fullName>
    </submittedName>
</protein>
<proteinExistence type="predicted"/>
<organism evidence="1 2">
    <name type="scientific">Chryseobacterium vrystaatense</name>
    <dbReference type="NCBI Taxonomy" id="307480"/>
    <lineage>
        <taxon>Bacteria</taxon>
        <taxon>Pseudomonadati</taxon>
        <taxon>Bacteroidota</taxon>
        <taxon>Flavobacteriia</taxon>
        <taxon>Flavobacteriales</taxon>
        <taxon>Weeksellaceae</taxon>
        <taxon>Chryseobacterium group</taxon>
        <taxon>Chryseobacterium</taxon>
    </lineage>
</organism>
<name>A0A1M5PFR3_9FLAO</name>